<accession>A0AAF5PH21</accession>
<dbReference type="Proteomes" id="UP000093561">
    <property type="component" value="Unassembled WGS sequence"/>
</dbReference>
<dbReference type="WBParaSite" id="mrna-Wban_00500">
    <property type="protein sequence ID" value="mrna-Wban_00500"/>
    <property type="gene ID" value="Wban_00500"/>
</dbReference>
<dbReference type="AlphaFoldDB" id="A0AAF5PH21"/>
<evidence type="ECO:0000313" key="3">
    <source>
        <dbReference type="WBParaSite" id="mrna-Wban_00500"/>
    </source>
</evidence>
<feature type="compositionally biased region" description="Basic residues" evidence="1">
    <location>
        <begin position="1"/>
        <end position="20"/>
    </location>
</feature>
<reference evidence="3" key="3">
    <citation type="submission" date="2024-02" db="UniProtKB">
        <authorList>
            <consortium name="WormBaseParasite"/>
        </authorList>
    </citation>
    <scope>IDENTIFICATION</scope>
    <source>
        <strain evidence="3">pt0022</strain>
    </source>
</reference>
<feature type="compositionally biased region" description="Polar residues" evidence="1">
    <location>
        <begin position="35"/>
        <end position="57"/>
    </location>
</feature>
<reference evidence="2" key="2">
    <citation type="journal article" date="2016" name="Mol. Ecol.">
        <title>Population genomics of the filarial nematode parasite Wuchereria bancrofti from mosquitoes.</title>
        <authorList>
            <person name="Small S.T."/>
            <person name="Reimer L.J."/>
            <person name="Tisch D.J."/>
            <person name="King C.L."/>
            <person name="Christensen B.M."/>
            <person name="Siba P.M."/>
            <person name="Kazura J.W."/>
            <person name="Serre D."/>
            <person name="Zimmerman P.A."/>
        </authorList>
    </citation>
    <scope>NUCLEOTIDE SEQUENCE</scope>
    <source>
        <strain evidence="2">pt0022</strain>
    </source>
</reference>
<proteinExistence type="predicted"/>
<name>A0AAF5PH21_WUCBA</name>
<feature type="region of interest" description="Disordered" evidence="1">
    <location>
        <begin position="1"/>
        <end position="57"/>
    </location>
</feature>
<reference evidence="2" key="1">
    <citation type="submission" date="2015-03" db="EMBL/GenBank/DDBJ databases">
        <title>Wuchereria bancrofti Genome Sequencing Papua New Guinea Strain.</title>
        <authorList>
            <person name="Small S.T."/>
            <person name="Serre D."/>
            <person name="Zimmerman P.A."/>
        </authorList>
    </citation>
    <scope>NUCLEOTIDE SEQUENCE [LARGE SCALE GENOMIC DNA]</scope>
    <source>
        <strain evidence="2">pt0022</strain>
    </source>
</reference>
<protein>
    <submittedName>
        <fullName evidence="3">Uncharacterized protein</fullName>
    </submittedName>
</protein>
<organism evidence="2 3">
    <name type="scientific">Wuchereria bancrofti</name>
    <dbReference type="NCBI Taxonomy" id="6293"/>
    <lineage>
        <taxon>Eukaryota</taxon>
        <taxon>Metazoa</taxon>
        <taxon>Ecdysozoa</taxon>
        <taxon>Nematoda</taxon>
        <taxon>Chromadorea</taxon>
        <taxon>Rhabditida</taxon>
        <taxon>Spirurina</taxon>
        <taxon>Spiruromorpha</taxon>
        <taxon>Filarioidea</taxon>
        <taxon>Onchocercidae</taxon>
        <taxon>Wuchereria</taxon>
    </lineage>
</organism>
<evidence type="ECO:0000256" key="1">
    <source>
        <dbReference type="SAM" id="MobiDB-lite"/>
    </source>
</evidence>
<sequence length="57" mass="6633">MKSARHNNKNWRPFNKRVKKCQGDNKSVGKGGTMTMKQTSQPRNQHQNSNSRWSSIM</sequence>
<evidence type="ECO:0000313" key="2">
    <source>
        <dbReference type="Proteomes" id="UP000093561"/>
    </source>
</evidence>